<gene>
    <name evidence="1" type="ORF">I9063_002968</name>
</gene>
<proteinExistence type="predicted"/>
<dbReference type="EMBL" id="DACTBT010000029">
    <property type="protein sequence ID" value="HAT4299564.1"/>
    <property type="molecule type" value="Genomic_DNA"/>
</dbReference>
<name>A0AAN5NBT6_CLOPF</name>
<reference evidence="1" key="2">
    <citation type="submission" date="2020-07" db="EMBL/GenBank/DDBJ databases">
        <authorList>
            <consortium name="NCBI Pathogen Detection Project"/>
        </authorList>
    </citation>
    <scope>NUCLEOTIDE SEQUENCE</scope>
    <source>
        <strain evidence="1">C25</strain>
    </source>
</reference>
<sequence length="111" mass="13194">MPNVRQGGGYALTFSKRNKDVQKILDEYKKDKSFVSTEYICNAIRFYEKYKDNIENSINIDIDKLKRDIINELNIEEVVKNEIDKNFNLKKDNNIKKNLEYDLEHVSIDED</sequence>
<protein>
    <submittedName>
        <fullName evidence="1">Uncharacterized protein</fullName>
    </submittedName>
</protein>
<dbReference type="RefSeq" id="WP_110083519.1">
    <property type="nucleotide sequence ID" value="NZ_CATNXL010000002.1"/>
</dbReference>
<dbReference type="Proteomes" id="UP000855421">
    <property type="component" value="Unassembled WGS sequence"/>
</dbReference>
<evidence type="ECO:0000313" key="1">
    <source>
        <dbReference type="EMBL" id="HAT4299564.1"/>
    </source>
</evidence>
<organism evidence="1 2">
    <name type="scientific">Clostridium perfringens</name>
    <dbReference type="NCBI Taxonomy" id="1502"/>
    <lineage>
        <taxon>Bacteria</taxon>
        <taxon>Bacillati</taxon>
        <taxon>Bacillota</taxon>
        <taxon>Clostridia</taxon>
        <taxon>Eubacteriales</taxon>
        <taxon>Clostridiaceae</taxon>
        <taxon>Clostridium</taxon>
    </lineage>
</organism>
<reference evidence="1" key="1">
    <citation type="journal article" date="2018" name="Genome Biol.">
        <title>SKESA: strategic k-mer extension for scrupulous assemblies.</title>
        <authorList>
            <person name="Souvorov A."/>
            <person name="Agarwala R."/>
            <person name="Lipman D.J."/>
        </authorList>
    </citation>
    <scope>NUCLEOTIDE SEQUENCE</scope>
    <source>
        <strain evidence="1">C25</strain>
    </source>
</reference>
<evidence type="ECO:0000313" key="2">
    <source>
        <dbReference type="Proteomes" id="UP000855421"/>
    </source>
</evidence>
<comment type="caution">
    <text evidence="1">The sequence shown here is derived from an EMBL/GenBank/DDBJ whole genome shotgun (WGS) entry which is preliminary data.</text>
</comment>
<accession>A0AAN5NBT6</accession>
<dbReference type="AlphaFoldDB" id="A0AAN5NBT6"/>